<keyword evidence="3" id="KW-1185">Reference proteome</keyword>
<dbReference type="InterPro" id="IPR000792">
    <property type="entry name" value="Tscrpt_reg_LuxR_C"/>
</dbReference>
<proteinExistence type="predicted"/>
<comment type="caution">
    <text evidence="2">The sequence shown here is derived from an EMBL/GenBank/DDBJ whole genome shotgun (WGS) entry which is preliminary data.</text>
</comment>
<dbReference type="InterPro" id="IPR036388">
    <property type="entry name" value="WH-like_DNA-bd_sf"/>
</dbReference>
<dbReference type="PROSITE" id="PS50043">
    <property type="entry name" value="HTH_LUXR_2"/>
    <property type="match status" value="1"/>
</dbReference>
<protein>
    <submittedName>
        <fullName evidence="2">LuxR C-terminal-related transcriptional regulator</fullName>
    </submittedName>
</protein>
<gene>
    <name evidence="2" type="ORF">ACFPQB_00525</name>
</gene>
<organism evidence="2 3">
    <name type="scientific">Nocardioides vastitatis</name>
    <dbReference type="NCBI Taxonomy" id="2568655"/>
    <lineage>
        <taxon>Bacteria</taxon>
        <taxon>Bacillati</taxon>
        <taxon>Actinomycetota</taxon>
        <taxon>Actinomycetes</taxon>
        <taxon>Propionibacteriales</taxon>
        <taxon>Nocardioidaceae</taxon>
        <taxon>Nocardioides</taxon>
    </lineage>
</organism>
<dbReference type="RefSeq" id="WP_136433493.1">
    <property type="nucleotide sequence ID" value="NZ_JBHSNS010000001.1"/>
</dbReference>
<dbReference type="Proteomes" id="UP001596072">
    <property type="component" value="Unassembled WGS sequence"/>
</dbReference>
<dbReference type="Gene3D" id="1.10.10.10">
    <property type="entry name" value="Winged helix-like DNA-binding domain superfamily/Winged helix DNA-binding domain"/>
    <property type="match status" value="1"/>
</dbReference>
<accession>A0ABW0ZE50</accession>
<dbReference type="SUPFAM" id="SSF46894">
    <property type="entry name" value="C-terminal effector domain of the bipartite response regulators"/>
    <property type="match status" value="1"/>
</dbReference>
<reference evidence="3" key="1">
    <citation type="journal article" date="2019" name="Int. J. Syst. Evol. Microbiol.">
        <title>The Global Catalogue of Microorganisms (GCM) 10K type strain sequencing project: providing services to taxonomists for standard genome sequencing and annotation.</title>
        <authorList>
            <consortium name="The Broad Institute Genomics Platform"/>
            <consortium name="The Broad Institute Genome Sequencing Center for Infectious Disease"/>
            <person name="Wu L."/>
            <person name="Ma J."/>
        </authorList>
    </citation>
    <scope>NUCLEOTIDE SEQUENCE [LARGE SCALE GENOMIC DNA]</scope>
    <source>
        <strain evidence="3">YIM 94188</strain>
    </source>
</reference>
<name>A0ABW0ZE50_9ACTN</name>
<sequence length="854" mass="92652">MPRPVLARRLGRLAALTIVEALPGLGSTSLMASWAREERARGRDVVWLRTSSADSDGDAVLDRLGARLVAAGVIRTAPAGDDESGRRSWLDRLAQVSTPVIVVLDDSARVTTEETAAALVEMVRSAHAIHLVVRCESAAHFHDAAVGHNVETNTLRGTDLCVRADELPSFAAGWGHEIDAATAVRLHQLVGGWLHPTRLVLDASPPGARTLATYAAHEFLQERVLRDLVGLDQLDTAMRLAIPAELDPDLAEALAPDGAAAVNLLQRQGLLWRVPEDDGLARWRFPTLLRRSLRMELERRDPQVAAAGHGVVARALVARDPGRHMAAAVEHGRLAEDWRLLTNAWLEHGWLLLASDPDAFERAYAMPKPPADRSLAVAAGLAHGLSLIPAEADWALRSETLMRHYAQVGSEFLAADEPRVEQRISPTAQVDLLTAAMVSRRTEGRIEEALALTGALEDATHRRRASDVHLPASQSAWSRVQAATTYLMATRFGDAYRLATAAHEAAPKTVLGAGAAGMLAALHAGGGDRLEAQRWLTAYDAVDLTESWAGPLAGLPARTAKAMLAMDRLDGVTAHAELADAPLTGDALGMWPFVISAHTRYALLFGEPVTMLARVDHLATVLSRHLRDPTAVGRRVFDRSSADLMLAVGEVDRARAFLERRRDLPSWLYPPAARFHLITGDRQQAARLARAGAWRDDVHARDRMELLAISALALHAEGKHSMAHEDFRHAHALGCHTGSLEPYLLMDPETRRELMAATGLSLDPEADRLLAMSQPVYPRSAAVTRLTPRELVVLREMAHQETAAGVARALSVSVNTVKKQMISVYAKLGVHDRASALMRARRLGLLDTGACTVE</sequence>
<dbReference type="SMART" id="SM00421">
    <property type="entry name" value="HTH_LUXR"/>
    <property type="match status" value="1"/>
</dbReference>
<dbReference type="CDD" id="cd06170">
    <property type="entry name" value="LuxR_C_like"/>
    <property type="match status" value="1"/>
</dbReference>
<evidence type="ECO:0000313" key="3">
    <source>
        <dbReference type="Proteomes" id="UP001596072"/>
    </source>
</evidence>
<evidence type="ECO:0000259" key="1">
    <source>
        <dbReference type="PROSITE" id="PS50043"/>
    </source>
</evidence>
<dbReference type="Pfam" id="PF00196">
    <property type="entry name" value="GerE"/>
    <property type="match status" value="1"/>
</dbReference>
<evidence type="ECO:0000313" key="2">
    <source>
        <dbReference type="EMBL" id="MFC5727383.1"/>
    </source>
</evidence>
<dbReference type="EMBL" id="JBHSNS010000001">
    <property type="protein sequence ID" value="MFC5727383.1"/>
    <property type="molecule type" value="Genomic_DNA"/>
</dbReference>
<feature type="domain" description="HTH luxR-type" evidence="1">
    <location>
        <begin position="779"/>
        <end position="844"/>
    </location>
</feature>
<dbReference type="InterPro" id="IPR016032">
    <property type="entry name" value="Sig_transdc_resp-reg_C-effctor"/>
</dbReference>